<evidence type="ECO:0000256" key="7">
    <source>
        <dbReference type="ARBA" id="ARBA00023136"/>
    </source>
</evidence>
<reference evidence="10" key="1">
    <citation type="submission" date="2017-08" db="EMBL/GenBank/DDBJ databases">
        <title>Assembly of the North American Bullfrog Genome.</title>
        <authorList>
            <person name="Warren R.L."/>
            <person name="Vandervalk B.P."/>
            <person name="Kucuk E."/>
            <person name="Birol I."/>
            <person name="Helbing C."/>
            <person name="Pandoh P."/>
            <person name="Behsaz B."/>
            <person name="Mohamadi H."/>
            <person name="Chu J."/>
            <person name="Jackman S."/>
            <person name="Hammond S.A."/>
            <person name="Veldhoen N."/>
            <person name="Kirk H."/>
            <person name="Zhao Y."/>
            <person name="Coope R."/>
            <person name="Pleasance S."/>
            <person name="Moore R."/>
            <person name="Holt R."/>
        </authorList>
    </citation>
    <scope>NUCLEOTIDE SEQUENCE</scope>
    <source>
        <strain evidence="10">Bruno</strain>
        <tissue evidence="10">Liver</tissue>
    </source>
</reference>
<dbReference type="OrthoDB" id="10670154at2759"/>
<dbReference type="InterPro" id="IPR029569">
    <property type="entry name" value="CALHM"/>
</dbReference>
<keyword evidence="7 9" id="KW-0472">Membrane</keyword>
<evidence type="ECO:0000256" key="4">
    <source>
        <dbReference type="ARBA" id="ARBA00022692"/>
    </source>
</evidence>
<dbReference type="AlphaFoldDB" id="A0A2G9R7H3"/>
<evidence type="ECO:0000256" key="5">
    <source>
        <dbReference type="ARBA" id="ARBA00022989"/>
    </source>
</evidence>
<accession>A0A2G9R7H3</accession>
<feature type="transmembrane region" description="Helical" evidence="9">
    <location>
        <begin position="47"/>
        <end position="68"/>
    </location>
</feature>
<evidence type="ECO:0000256" key="3">
    <source>
        <dbReference type="ARBA" id="ARBA00022448"/>
    </source>
</evidence>
<dbReference type="GO" id="GO:1904669">
    <property type="term" value="P:ATP export"/>
    <property type="evidence" value="ECO:0007669"/>
    <property type="project" value="UniProtKB-ARBA"/>
</dbReference>
<proteinExistence type="inferred from homology"/>
<feature type="transmembrane region" description="Helical" evidence="9">
    <location>
        <begin position="88"/>
        <end position="108"/>
    </location>
</feature>
<evidence type="ECO:0000256" key="9">
    <source>
        <dbReference type="SAM" id="Phobius"/>
    </source>
</evidence>
<dbReference type="GO" id="GO:0034220">
    <property type="term" value="P:monoatomic ion transmembrane transport"/>
    <property type="evidence" value="ECO:0007669"/>
    <property type="project" value="UniProtKB-KW"/>
</dbReference>
<dbReference type="EMBL" id="KV969672">
    <property type="protein sequence ID" value="PIO23223.1"/>
    <property type="molecule type" value="Genomic_DNA"/>
</dbReference>
<comment type="subcellular location">
    <subcellularLocation>
        <location evidence="1">Membrane</location>
        <topology evidence="1">Multi-pass membrane protein</topology>
    </subcellularLocation>
</comment>
<keyword evidence="8" id="KW-0407">Ion channel</keyword>
<keyword evidence="3" id="KW-0813">Transport</keyword>
<dbReference type="Pfam" id="PF14798">
    <property type="entry name" value="Ca_hom_mod"/>
    <property type="match status" value="1"/>
</dbReference>
<name>A0A2G9R7H3_AQUCT</name>
<keyword evidence="4 9" id="KW-0812">Transmembrane</keyword>
<keyword evidence="6" id="KW-0406">Ion transport</keyword>
<dbReference type="GO" id="GO:0016020">
    <property type="term" value="C:membrane"/>
    <property type="evidence" value="ECO:0007669"/>
    <property type="project" value="UniProtKB-SubCell"/>
</dbReference>
<evidence type="ECO:0000256" key="1">
    <source>
        <dbReference type="ARBA" id="ARBA00004141"/>
    </source>
</evidence>
<protein>
    <submittedName>
        <fullName evidence="10">Uncharacterized protein</fullName>
    </submittedName>
</protein>
<evidence type="ECO:0000313" key="10">
    <source>
        <dbReference type="EMBL" id="PIO23223.1"/>
    </source>
</evidence>
<feature type="transmembrane region" description="Helical" evidence="9">
    <location>
        <begin position="134"/>
        <end position="154"/>
    </location>
</feature>
<evidence type="ECO:0000256" key="6">
    <source>
        <dbReference type="ARBA" id="ARBA00023065"/>
    </source>
</evidence>
<evidence type="ECO:0000256" key="2">
    <source>
        <dbReference type="ARBA" id="ARBA00008497"/>
    </source>
</evidence>
<evidence type="ECO:0000256" key="8">
    <source>
        <dbReference type="ARBA" id="ARBA00023303"/>
    </source>
</evidence>
<feature type="non-terminal residue" evidence="10">
    <location>
        <position position="353"/>
    </location>
</feature>
<organism evidence="10">
    <name type="scientific">Aquarana catesbeiana</name>
    <name type="common">American bullfrog</name>
    <name type="synonym">Rana catesbeiana</name>
    <dbReference type="NCBI Taxonomy" id="8400"/>
    <lineage>
        <taxon>Eukaryota</taxon>
        <taxon>Metazoa</taxon>
        <taxon>Chordata</taxon>
        <taxon>Craniata</taxon>
        <taxon>Vertebrata</taxon>
        <taxon>Euteleostomi</taxon>
        <taxon>Amphibia</taxon>
        <taxon>Batrachia</taxon>
        <taxon>Anura</taxon>
        <taxon>Neobatrachia</taxon>
        <taxon>Ranoidea</taxon>
        <taxon>Ranidae</taxon>
        <taxon>Aquarana</taxon>
    </lineage>
</organism>
<gene>
    <name evidence="10" type="ORF">AB205_0090880</name>
</gene>
<sequence>MSPTKPWMDFSRSSGHRMGSLSVFVLLLFVKTLLVFSHRCPGQIVSGRAYGLLYFILPVVFLFILGLLLRPRRSPGLFSTRCCSFRYFLYVTVQTGKAPLIWILLSMIDDRYLACLAENINRYNYEYYIEPSRAIVQIVGLAGLVVLLILDYGIPQSTWAQNYFSYYFQKRNEDLILEEVEVVLQQKAKEKRKAFVEDLIRSDWDQLSPEELFKKVPELVWKYKEMVQKKCAEGSQELNDAKHIVGLAGLVVLLILDYGIPQSTWAQNYFSYYFQKRNEDLILEEVEVVLQQKAKEKRKAFVEDLIRSDWDQLSPEELFKKGTVPELVWKYKEMVQKKCAEGSQELNDAKHVI</sequence>
<keyword evidence="5 9" id="KW-1133">Transmembrane helix</keyword>
<comment type="similarity">
    <text evidence="2">Belongs to the CALHM family.</text>
</comment>